<evidence type="ECO:0000313" key="1">
    <source>
        <dbReference type="EMBL" id="WNY23291.1"/>
    </source>
</evidence>
<dbReference type="PROSITE" id="PS51257">
    <property type="entry name" value="PROKAR_LIPOPROTEIN"/>
    <property type="match status" value="1"/>
</dbReference>
<evidence type="ECO:0000313" key="2">
    <source>
        <dbReference type="Proteomes" id="UP001302978"/>
    </source>
</evidence>
<dbReference type="RefSeq" id="WP_316558306.1">
    <property type="nucleotide sequence ID" value="NZ_CP131059.1"/>
</dbReference>
<dbReference type="EMBL" id="CP131059">
    <property type="protein sequence ID" value="WNY23291.1"/>
    <property type="molecule type" value="Genomic_DNA"/>
</dbReference>
<organism evidence="1 2">
    <name type="scientific">Methanimicrococcus hongohii</name>
    <dbReference type="NCBI Taxonomy" id="3028295"/>
    <lineage>
        <taxon>Archaea</taxon>
        <taxon>Methanobacteriati</taxon>
        <taxon>Methanobacteriota</taxon>
        <taxon>Stenosarchaea group</taxon>
        <taxon>Methanomicrobia</taxon>
        <taxon>Methanosarcinales</taxon>
        <taxon>Methanosarcinaceae</taxon>
        <taxon>Methanimicrococcus</taxon>
    </lineage>
</organism>
<gene>
    <name evidence="1" type="ORF">MmiHf6_05960</name>
</gene>
<sequence>MVKKSLKLLSVMFLCLILTAAAFGCLGSKEYTIEGKIMTEDGSQPFENSRIYIELVNITDSENHVIMERLILENGSQVNYRYTLTHDNVLDPKGIYTITALVDMDSSGNLTTGDYASKPIFRLEPNMVEQPFDIYVYLNE</sequence>
<accession>A0AA96UZ13</accession>
<dbReference type="AlphaFoldDB" id="A0AA96UZ13"/>
<protein>
    <submittedName>
        <fullName evidence="1">Uncharacterized protein</fullName>
    </submittedName>
</protein>
<proteinExistence type="predicted"/>
<dbReference type="Proteomes" id="UP001302978">
    <property type="component" value="Chromosome"/>
</dbReference>
<keyword evidence="2" id="KW-1185">Reference proteome</keyword>
<reference evidence="1 2" key="1">
    <citation type="submission" date="2023-07" db="EMBL/GenBank/DDBJ databases">
        <title>Closed genoem sequence of Methanomicrococcus sp. Hf6.</title>
        <authorList>
            <person name="Poehlein A."/>
            <person name="Protasov E."/>
            <person name="Platt K."/>
            <person name="Reeh H."/>
            <person name="Daniel R."/>
            <person name="Brune A."/>
        </authorList>
    </citation>
    <scope>NUCLEOTIDE SEQUENCE [LARGE SCALE GENOMIC DNA]</scope>
    <source>
        <strain evidence="1 2">Hf6</strain>
    </source>
</reference>
<name>A0AA96UZ13_9EURY</name>
<dbReference type="GeneID" id="85195099"/>
<dbReference type="KEGG" id="mehf:MmiHf6_05960"/>